<name>A0ABN8MWC5_9CNID</name>
<protein>
    <submittedName>
        <fullName evidence="1">Uncharacterized protein</fullName>
    </submittedName>
</protein>
<feature type="non-terminal residue" evidence="1">
    <location>
        <position position="567"/>
    </location>
</feature>
<accession>A0ABN8MWC5</accession>
<gene>
    <name evidence="1" type="ORF">PLOB_00016533</name>
</gene>
<evidence type="ECO:0000313" key="2">
    <source>
        <dbReference type="Proteomes" id="UP001159405"/>
    </source>
</evidence>
<proteinExistence type="predicted"/>
<dbReference type="Proteomes" id="UP001159405">
    <property type="component" value="Unassembled WGS sequence"/>
</dbReference>
<reference evidence="1 2" key="1">
    <citation type="submission" date="2022-05" db="EMBL/GenBank/DDBJ databases">
        <authorList>
            <consortium name="Genoscope - CEA"/>
            <person name="William W."/>
        </authorList>
    </citation>
    <scope>NUCLEOTIDE SEQUENCE [LARGE SCALE GENOMIC DNA]</scope>
</reference>
<organism evidence="1 2">
    <name type="scientific">Porites lobata</name>
    <dbReference type="NCBI Taxonomy" id="104759"/>
    <lineage>
        <taxon>Eukaryota</taxon>
        <taxon>Metazoa</taxon>
        <taxon>Cnidaria</taxon>
        <taxon>Anthozoa</taxon>
        <taxon>Hexacorallia</taxon>
        <taxon>Scleractinia</taxon>
        <taxon>Fungiina</taxon>
        <taxon>Poritidae</taxon>
        <taxon>Porites</taxon>
    </lineage>
</organism>
<feature type="non-terminal residue" evidence="1">
    <location>
        <position position="1"/>
    </location>
</feature>
<keyword evidence="2" id="KW-1185">Reference proteome</keyword>
<dbReference type="EMBL" id="CALNXK010000002">
    <property type="protein sequence ID" value="CAH3033458.1"/>
    <property type="molecule type" value="Genomic_DNA"/>
</dbReference>
<sequence>LIPQEHRRRSFSDSTSLKSTTFFTAEQLRKTRSYTTLPHMDRQSRRQHESNVGLPSLHRAFCFRLMPHISRGAFPDFNYPTISVLSISSQLDNYSVNLTSEVSSECEESDSEKNALVEESVLHSWHRPSCRPRSLSEPVSCKAEPSSRTWSLPDIEEKNRFIRQYETMYRVKASPSRLQFPEQTLEKLKEETAMSSQGQATQLTVIPSPLIMEIGDEYEENCGNLKQVFPTQEVPKCVEEVTGHWINRQPTLEVNSYQDLENVLTGSNYDEQSPTVEATVRLWKTKQSERRATVASKSPLSDFPKYASEIEQQAFRKIKKWKYDFALKLNNVLGERFQEVIAKREKELNRSKKPRVLKVPMNLSDKEMGQLRTNLLLELKSKSFGDQNIAEVTGDRFQCSSPPSPPPIPRIKRPRKAIFDQDPADLRVQMINELNRRVSCIPNKENIFSCYKPSSLLPNSSKVSLHVKPKGIAYEPSSIDLKALDFDNIHDLLCWHEAERKRLKAELDMLPQAEQTGEHQMLIDKEGAKRVLQSIMTIMEDIFRGTMKRFIGSEKTTRLVTNKDEKG</sequence>
<evidence type="ECO:0000313" key="1">
    <source>
        <dbReference type="EMBL" id="CAH3033458.1"/>
    </source>
</evidence>
<comment type="caution">
    <text evidence="1">The sequence shown here is derived from an EMBL/GenBank/DDBJ whole genome shotgun (WGS) entry which is preliminary data.</text>
</comment>